<name>D5GES5_TUBMM</name>
<gene>
    <name evidence="2" type="ORF">GSTUM_00006593001</name>
</gene>
<feature type="compositionally biased region" description="Polar residues" evidence="1">
    <location>
        <begin position="12"/>
        <end position="26"/>
    </location>
</feature>
<feature type="region of interest" description="Disordered" evidence="1">
    <location>
        <begin position="1"/>
        <end position="84"/>
    </location>
</feature>
<dbReference type="InParanoid" id="D5GES5"/>
<sequence>MTLFTQCKDKSINTSHIPPQPSSTIGPSLPRSDPELPSRPILEAAQATTIKSQCSSSPFPFSPSSSPSLTPRHSRTPSPKPTAISKSALAFLTAASATPRTAPDSTAGTAPP</sequence>
<evidence type="ECO:0000256" key="1">
    <source>
        <dbReference type="SAM" id="MobiDB-lite"/>
    </source>
</evidence>
<keyword evidence="3" id="KW-1185">Reference proteome</keyword>
<evidence type="ECO:0000313" key="2">
    <source>
        <dbReference type="EMBL" id="CAZ83018.1"/>
    </source>
</evidence>
<feature type="compositionally biased region" description="Low complexity" evidence="1">
    <location>
        <begin position="55"/>
        <end position="71"/>
    </location>
</feature>
<dbReference type="KEGG" id="tml:GSTUM_00006593001"/>
<dbReference type="HOGENOM" id="CLU_2147701_0_0_1"/>
<proteinExistence type="predicted"/>
<evidence type="ECO:0000313" key="3">
    <source>
        <dbReference type="Proteomes" id="UP000006911"/>
    </source>
</evidence>
<organism evidence="2 3">
    <name type="scientific">Tuber melanosporum (strain Mel28)</name>
    <name type="common">Perigord black truffle</name>
    <dbReference type="NCBI Taxonomy" id="656061"/>
    <lineage>
        <taxon>Eukaryota</taxon>
        <taxon>Fungi</taxon>
        <taxon>Dikarya</taxon>
        <taxon>Ascomycota</taxon>
        <taxon>Pezizomycotina</taxon>
        <taxon>Pezizomycetes</taxon>
        <taxon>Pezizales</taxon>
        <taxon>Tuberaceae</taxon>
        <taxon>Tuber</taxon>
    </lineage>
</organism>
<dbReference type="RefSeq" id="XP_002838827.1">
    <property type="nucleotide sequence ID" value="XM_002838781.1"/>
</dbReference>
<dbReference type="Proteomes" id="UP000006911">
    <property type="component" value="Unassembled WGS sequence"/>
</dbReference>
<dbReference type="GeneID" id="9184929"/>
<dbReference type="AlphaFoldDB" id="D5GES5"/>
<accession>D5GES5</accession>
<dbReference type="EMBL" id="FN430186">
    <property type="protein sequence ID" value="CAZ83018.1"/>
    <property type="molecule type" value="Genomic_DNA"/>
</dbReference>
<reference evidence="2 3" key="1">
    <citation type="journal article" date="2010" name="Nature">
        <title>Perigord black truffle genome uncovers evolutionary origins and mechanisms of symbiosis.</title>
        <authorList>
            <person name="Martin F."/>
            <person name="Kohler A."/>
            <person name="Murat C."/>
            <person name="Balestrini R."/>
            <person name="Coutinho P.M."/>
            <person name="Jaillon O."/>
            <person name="Montanini B."/>
            <person name="Morin E."/>
            <person name="Noel B."/>
            <person name="Percudani R."/>
            <person name="Porcel B."/>
            <person name="Rubini A."/>
            <person name="Amicucci A."/>
            <person name="Amselem J."/>
            <person name="Anthouard V."/>
            <person name="Arcioni S."/>
            <person name="Artiguenave F."/>
            <person name="Aury J.M."/>
            <person name="Ballario P."/>
            <person name="Bolchi A."/>
            <person name="Brenna A."/>
            <person name="Brun A."/>
            <person name="Buee M."/>
            <person name="Cantarel B."/>
            <person name="Chevalier G."/>
            <person name="Couloux A."/>
            <person name="Da Silva C."/>
            <person name="Denoeud F."/>
            <person name="Duplessis S."/>
            <person name="Ghignone S."/>
            <person name="Hilselberger B."/>
            <person name="Iotti M."/>
            <person name="Marcais B."/>
            <person name="Mello A."/>
            <person name="Miranda M."/>
            <person name="Pacioni G."/>
            <person name="Quesneville H."/>
            <person name="Riccioni C."/>
            <person name="Ruotolo R."/>
            <person name="Splivallo R."/>
            <person name="Stocchi V."/>
            <person name="Tisserant E."/>
            <person name="Viscomi A.R."/>
            <person name="Zambonelli A."/>
            <person name="Zampieri E."/>
            <person name="Henrissat B."/>
            <person name="Lebrun M.H."/>
            <person name="Paolocci F."/>
            <person name="Bonfante P."/>
            <person name="Ottonello S."/>
            <person name="Wincker P."/>
        </authorList>
    </citation>
    <scope>NUCLEOTIDE SEQUENCE [LARGE SCALE GENOMIC DNA]</scope>
    <source>
        <strain evidence="2 3">Mel28</strain>
    </source>
</reference>
<protein>
    <submittedName>
        <fullName evidence="2">(Perigord truffle) hypothetical protein</fullName>
    </submittedName>
</protein>